<proteinExistence type="predicted"/>
<reference evidence="1" key="1">
    <citation type="journal article" date="2014" name="Front. Microbiol.">
        <title>High frequency of phylogenetically diverse reductive dehalogenase-homologous genes in deep subseafloor sedimentary metagenomes.</title>
        <authorList>
            <person name="Kawai M."/>
            <person name="Futagami T."/>
            <person name="Toyoda A."/>
            <person name="Takaki Y."/>
            <person name="Nishi S."/>
            <person name="Hori S."/>
            <person name="Arai W."/>
            <person name="Tsubouchi T."/>
            <person name="Morono Y."/>
            <person name="Uchiyama I."/>
            <person name="Ito T."/>
            <person name="Fujiyama A."/>
            <person name="Inagaki F."/>
            <person name="Takami H."/>
        </authorList>
    </citation>
    <scope>NUCLEOTIDE SEQUENCE</scope>
    <source>
        <strain evidence="1">Expedition CK06-06</strain>
    </source>
</reference>
<name>X1VRM2_9ZZZZ</name>
<protein>
    <submittedName>
        <fullName evidence="1">Uncharacterized protein</fullName>
    </submittedName>
</protein>
<feature type="non-terminal residue" evidence="1">
    <location>
        <position position="260"/>
    </location>
</feature>
<comment type="caution">
    <text evidence="1">The sequence shown here is derived from an EMBL/GenBank/DDBJ whole genome shotgun (WGS) entry which is preliminary data.</text>
</comment>
<evidence type="ECO:0000313" key="1">
    <source>
        <dbReference type="EMBL" id="GAJ12175.1"/>
    </source>
</evidence>
<accession>X1VRM2</accession>
<organism evidence="1">
    <name type="scientific">marine sediment metagenome</name>
    <dbReference type="NCBI Taxonomy" id="412755"/>
    <lineage>
        <taxon>unclassified sequences</taxon>
        <taxon>metagenomes</taxon>
        <taxon>ecological metagenomes</taxon>
    </lineage>
</organism>
<dbReference type="EMBL" id="BARW01025766">
    <property type="protein sequence ID" value="GAJ12175.1"/>
    <property type="molecule type" value="Genomic_DNA"/>
</dbReference>
<sequence>GKPKVIFYGEKKYTLDNLPRKYYMPFDDVSFRILDDSVKEITVLSPSYKFANGLGVGDSERKIKQVFGDDFQLKETEWKDFLAYKDKGLVFEINKQDRTVMEINVSPIDSSKSYKKAADIVSKIIVPGIRVGDYTFNMSKDDILESLGKPGGIFYGDNKYTLDNLPEKYYMPYEDISFLIVNGLVKGITALSPSYKLTNGLRVGDSEQKIKKAFGDDFKIKESKWKDYLSYKDEGLMFEINKQDRTVMEINVSPVPGSES</sequence>
<gene>
    <name evidence="1" type="ORF">S12H4_42153</name>
</gene>
<dbReference type="AlphaFoldDB" id="X1VRM2"/>
<feature type="non-terminal residue" evidence="1">
    <location>
        <position position="1"/>
    </location>
</feature>